<dbReference type="InterPro" id="IPR036390">
    <property type="entry name" value="WH_DNA-bd_sf"/>
</dbReference>
<keyword evidence="5" id="KW-1185">Reference proteome</keyword>
<dbReference type="Gene3D" id="2.40.10.200">
    <property type="entry name" value="STY4665 C-terminal domain-like"/>
    <property type="match status" value="1"/>
</dbReference>
<dbReference type="Gene3D" id="1.10.3210.40">
    <property type="match status" value="1"/>
</dbReference>
<dbReference type="InterPro" id="IPR011119">
    <property type="entry name" value="Unchr_helicase_relaxase_TraI"/>
</dbReference>
<evidence type="ECO:0000313" key="4">
    <source>
        <dbReference type="EMBL" id="UWS33051.1"/>
    </source>
</evidence>
<proteinExistence type="predicted"/>
<feature type="domain" description="Uncharacterised" evidence="2">
    <location>
        <begin position="40"/>
        <end position="239"/>
    </location>
</feature>
<dbReference type="InterPro" id="IPR036388">
    <property type="entry name" value="WH-like_DNA-bd_sf"/>
</dbReference>
<keyword evidence="4" id="KW-0067">ATP-binding</keyword>
<reference evidence="4" key="1">
    <citation type="submission" date="2022-07" db="EMBL/GenBank/DDBJ databases">
        <title>Genetic diversity of Erwinia pyrifoliae.</title>
        <authorList>
            <person name="Park D.S."/>
            <person name="Ham H."/>
        </authorList>
    </citation>
    <scope>NUCLEOTIDE SEQUENCE</scope>
    <source>
        <strain evidence="4">CP201486</strain>
    </source>
</reference>
<feature type="region of interest" description="Disordered" evidence="1">
    <location>
        <begin position="363"/>
        <end position="396"/>
    </location>
</feature>
<dbReference type="NCBIfam" id="TIGR03760">
    <property type="entry name" value="ICE_TraI_Pfluor"/>
    <property type="match status" value="1"/>
</dbReference>
<dbReference type="Pfam" id="PF07515">
    <property type="entry name" value="TraI_2_C"/>
    <property type="match status" value="1"/>
</dbReference>
<name>A0ABY5X6S1_ERWPY</name>
<evidence type="ECO:0000259" key="2">
    <source>
        <dbReference type="Pfam" id="PF07514"/>
    </source>
</evidence>
<evidence type="ECO:0000259" key="3">
    <source>
        <dbReference type="Pfam" id="PF07515"/>
    </source>
</evidence>
<keyword evidence="4" id="KW-0547">Nucleotide-binding</keyword>
<evidence type="ECO:0000313" key="5">
    <source>
        <dbReference type="Proteomes" id="UP001058553"/>
    </source>
</evidence>
<dbReference type="Proteomes" id="UP001058553">
    <property type="component" value="Chromosome"/>
</dbReference>
<keyword evidence="4" id="KW-0347">Helicase</keyword>
<dbReference type="SUPFAM" id="SSF46785">
    <property type="entry name" value="Winged helix' DNA-binding domain"/>
    <property type="match status" value="1"/>
</dbReference>
<organism evidence="4 5">
    <name type="scientific">Erwinia pyrifoliae</name>
    <dbReference type="NCBI Taxonomy" id="79967"/>
    <lineage>
        <taxon>Bacteria</taxon>
        <taxon>Pseudomonadati</taxon>
        <taxon>Pseudomonadota</taxon>
        <taxon>Gammaproteobacteria</taxon>
        <taxon>Enterobacterales</taxon>
        <taxon>Erwiniaceae</taxon>
        <taxon>Erwinia</taxon>
    </lineage>
</organism>
<keyword evidence="4" id="KW-0378">Hydrolase</keyword>
<dbReference type="Pfam" id="PF07514">
    <property type="entry name" value="TraI_2"/>
    <property type="match status" value="1"/>
</dbReference>
<dbReference type="InterPro" id="IPR022391">
    <property type="entry name" value="ICE_relaxase_PFGI-1"/>
</dbReference>
<feature type="domain" description="Putative conjugal transfer nickase/helicase TraI C-terminal" evidence="3">
    <location>
        <begin position="399"/>
        <end position="516"/>
    </location>
</feature>
<evidence type="ECO:0000256" key="1">
    <source>
        <dbReference type="SAM" id="MobiDB-lite"/>
    </source>
</evidence>
<gene>
    <name evidence="4" type="ORF">NYP84_15815</name>
</gene>
<accession>A0ABY5X6S1</accession>
<dbReference type="EMBL" id="CP103445">
    <property type="protein sequence ID" value="UWS33051.1"/>
    <property type="molecule type" value="Genomic_DNA"/>
</dbReference>
<sequence>MRGLKWLTGRNVKADVGRLAVPEQHGRNAADSAGFHPLKTGAVLLQTDERRRLIRVLTENSPLSTPVTEAWWLRPLEEMAARVQECPAAWNGPFSGSGGFTDLSLNVATRAVRLVRGMMLPPGATPEEQAEQGAGWACALYWAGLFHHLEWLTQMEGATKGGRPWYPGLNVPADQWRVRPKASPAGGMSAMYMAIRLLPAEGLIWLQRWPAISDSLLGFLAGSRAGSGLLNSIVSDARNSCGFTGGTVTDVPPPALVSPVMTVPETGHTPPKLYKNEALPLSSVSSALPVENHIVTTPQPYTQSAENKVHPQVVNSLASDTALLSALGSEESIPADNESDDRQQQVPGGNLLSMLDLMAEGQPLPSADEAPVLPESAPAGEESISEVSRQESGKTEITDGERFLQWLRQSITDGTLSVNERDSVLHILARFIFVASPDVFYKYISSAGDDIQDKHQLQKSFEALSVHHSRNGKGLYHYHKYDAPDKSGRFIKVSGYMIETNLIFRKGSCPPDSIWLSPRS</sequence>
<dbReference type="GO" id="GO:0004386">
    <property type="term" value="F:helicase activity"/>
    <property type="evidence" value="ECO:0007669"/>
    <property type="project" value="UniProtKB-KW"/>
</dbReference>
<dbReference type="InterPro" id="IPR011093">
    <property type="entry name" value="TraI_2_C"/>
</dbReference>
<dbReference type="RefSeq" id="WP_259825812.1">
    <property type="nucleotide sequence ID" value="NZ_CP103445.1"/>
</dbReference>
<dbReference type="Gene3D" id="1.10.10.10">
    <property type="entry name" value="Winged helix-like DNA-binding domain superfamily/Winged helix DNA-binding domain"/>
    <property type="match status" value="1"/>
</dbReference>
<protein>
    <submittedName>
        <fullName evidence="4">Helicase/relaxase domain-containing protein</fullName>
    </submittedName>
</protein>